<accession>X1RDV4</accession>
<gene>
    <name evidence="1" type="ORF">S06H3_54818</name>
</gene>
<sequence>MINNPNEKEFNEWLKTESLWWMLANISFRSITMKQLKED</sequence>
<dbReference type="AlphaFoldDB" id="X1RDV4"/>
<proteinExistence type="predicted"/>
<dbReference type="EMBL" id="BARV01035097">
    <property type="protein sequence ID" value="GAI53769.1"/>
    <property type="molecule type" value="Genomic_DNA"/>
</dbReference>
<comment type="caution">
    <text evidence="1">The sequence shown here is derived from an EMBL/GenBank/DDBJ whole genome shotgun (WGS) entry which is preliminary data.</text>
</comment>
<evidence type="ECO:0000313" key="1">
    <source>
        <dbReference type="EMBL" id="GAI53769.1"/>
    </source>
</evidence>
<organism evidence="1">
    <name type="scientific">marine sediment metagenome</name>
    <dbReference type="NCBI Taxonomy" id="412755"/>
    <lineage>
        <taxon>unclassified sequences</taxon>
        <taxon>metagenomes</taxon>
        <taxon>ecological metagenomes</taxon>
    </lineage>
</organism>
<protein>
    <submittedName>
        <fullName evidence="1">Uncharacterized protein</fullName>
    </submittedName>
</protein>
<reference evidence="1" key="1">
    <citation type="journal article" date="2014" name="Front. Microbiol.">
        <title>High frequency of phylogenetically diverse reductive dehalogenase-homologous genes in deep subseafloor sedimentary metagenomes.</title>
        <authorList>
            <person name="Kawai M."/>
            <person name="Futagami T."/>
            <person name="Toyoda A."/>
            <person name="Takaki Y."/>
            <person name="Nishi S."/>
            <person name="Hori S."/>
            <person name="Arai W."/>
            <person name="Tsubouchi T."/>
            <person name="Morono Y."/>
            <person name="Uchiyama I."/>
            <person name="Ito T."/>
            <person name="Fujiyama A."/>
            <person name="Inagaki F."/>
            <person name="Takami H."/>
        </authorList>
    </citation>
    <scope>NUCLEOTIDE SEQUENCE</scope>
    <source>
        <strain evidence="1">Expedition CK06-06</strain>
    </source>
</reference>
<name>X1RDV4_9ZZZZ</name>